<proteinExistence type="predicted"/>
<dbReference type="Proteomes" id="UP000478052">
    <property type="component" value="Unassembled WGS sequence"/>
</dbReference>
<accession>A0A6G0Y4A8</accession>
<keyword evidence="2" id="KW-1185">Reference proteome</keyword>
<sequence>MVAILNGQLHITRRKLCYFVIYTSNWITVEKIHYEPEFWASHMAEKLKMFYMDCMLSEIIRPLYPIRMLKFDIKESELCIYVVAGASKY</sequence>
<organism evidence="1 2">
    <name type="scientific">Aphis craccivora</name>
    <name type="common">Cowpea aphid</name>
    <dbReference type="NCBI Taxonomy" id="307492"/>
    <lineage>
        <taxon>Eukaryota</taxon>
        <taxon>Metazoa</taxon>
        <taxon>Ecdysozoa</taxon>
        <taxon>Arthropoda</taxon>
        <taxon>Hexapoda</taxon>
        <taxon>Insecta</taxon>
        <taxon>Pterygota</taxon>
        <taxon>Neoptera</taxon>
        <taxon>Paraneoptera</taxon>
        <taxon>Hemiptera</taxon>
        <taxon>Sternorrhyncha</taxon>
        <taxon>Aphidomorpha</taxon>
        <taxon>Aphidoidea</taxon>
        <taxon>Aphididae</taxon>
        <taxon>Aphidini</taxon>
        <taxon>Aphis</taxon>
        <taxon>Aphis</taxon>
    </lineage>
</organism>
<dbReference type="OrthoDB" id="6614680at2759"/>
<dbReference type="AlphaFoldDB" id="A0A6G0Y4A8"/>
<comment type="caution">
    <text evidence="1">The sequence shown here is derived from an EMBL/GenBank/DDBJ whole genome shotgun (WGS) entry which is preliminary data.</text>
</comment>
<evidence type="ECO:0000313" key="2">
    <source>
        <dbReference type="Proteomes" id="UP000478052"/>
    </source>
</evidence>
<protein>
    <submittedName>
        <fullName evidence="1">YqaJ domain-containing protein</fullName>
    </submittedName>
</protein>
<dbReference type="InterPro" id="IPR011604">
    <property type="entry name" value="PDDEXK-like_dom_sf"/>
</dbReference>
<reference evidence="1 2" key="1">
    <citation type="submission" date="2019-08" db="EMBL/GenBank/DDBJ databases">
        <title>Whole genome of Aphis craccivora.</title>
        <authorList>
            <person name="Voronova N.V."/>
            <person name="Shulinski R.S."/>
            <person name="Bandarenka Y.V."/>
            <person name="Zhorov D.G."/>
            <person name="Warner D."/>
        </authorList>
    </citation>
    <scope>NUCLEOTIDE SEQUENCE [LARGE SCALE GENOMIC DNA]</scope>
    <source>
        <strain evidence="1">180601</strain>
        <tissue evidence="1">Whole Body</tissue>
    </source>
</reference>
<dbReference type="Gene3D" id="3.90.320.10">
    <property type="match status" value="1"/>
</dbReference>
<gene>
    <name evidence="1" type="ORF">FWK35_00015356</name>
</gene>
<evidence type="ECO:0000313" key="1">
    <source>
        <dbReference type="EMBL" id="KAF0749062.1"/>
    </source>
</evidence>
<name>A0A6G0Y4A8_APHCR</name>
<dbReference type="EMBL" id="VUJU01006240">
    <property type="protein sequence ID" value="KAF0749062.1"/>
    <property type="molecule type" value="Genomic_DNA"/>
</dbReference>